<name>A0A392P3K7_9FABA</name>
<evidence type="ECO:0000313" key="2">
    <source>
        <dbReference type="Proteomes" id="UP000265520"/>
    </source>
</evidence>
<feature type="non-terminal residue" evidence="1">
    <location>
        <position position="1"/>
    </location>
</feature>
<keyword evidence="2" id="KW-1185">Reference proteome</keyword>
<comment type="caution">
    <text evidence="1">The sequence shown here is derived from an EMBL/GenBank/DDBJ whole genome shotgun (WGS) entry which is preliminary data.</text>
</comment>
<proteinExistence type="predicted"/>
<protein>
    <submittedName>
        <fullName evidence="1">Uncharacterized protein</fullName>
    </submittedName>
</protein>
<reference evidence="1 2" key="1">
    <citation type="journal article" date="2018" name="Front. Plant Sci.">
        <title>Red Clover (Trifolium pratense) and Zigzag Clover (T. medium) - A Picture of Genomic Similarities and Differences.</title>
        <authorList>
            <person name="Dluhosova J."/>
            <person name="Istvanek J."/>
            <person name="Nedelnik J."/>
            <person name="Repkova J."/>
        </authorList>
    </citation>
    <scope>NUCLEOTIDE SEQUENCE [LARGE SCALE GENOMIC DNA]</scope>
    <source>
        <strain evidence="2">cv. 10/8</strain>
        <tissue evidence="1">Leaf</tissue>
    </source>
</reference>
<sequence length="87" mass="9708">FPVVRRLVMAVVMVVEPLWGGLFDLRRQFDQVFVFFPNSNGLSVGGSRARELLLKPFSSQRLLGGDSSFTGLGFTTIIQSSYTVRTH</sequence>
<dbReference type="EMBL" id="LXQA010061486">
    <property type="protein sequence ID" value="MCI06324.1"/>
    <property type="molecule type" value="Genomic_DNA"/>
</dbReference>
<evidence type="ECO:0000313" key="1">
    <source>
        <dbReference type="EMBL" id="MCI06324.1"/>
    </source>
</evidence>
<accession>A0A392P3K7</accession>
<organism evidence="1 2">
    <name type="scientific">Trifolium medium</name>
    <dbReference type="NCBI Taxonomy" id="97028"/>
    <lineage>
        <taxon>Eukaryota</taxon>
        <taxon>Viridiplantae</taxon>
        <taxon>Streptophyta</taxon>
        <taxon>Embryophyta</taxon>
        <taxon>Tracheophyta</taxon>
        <taxon>Spermatophyta</taxon>
        <taxon>Magnoliopsida</taxon>
        <taxon>eudicotyledons</taxon>
        <taxon>Gunneridae</taxon>
        <taxon>Pentapetalae</taxon>
        <taxon>rosids</taxon>
        <taxon>fabids</taxon>
        <taxon>Fabales</taxon>
        <taxon>Fabaceae</taxon>
        <taxon>Papilionoideae</taxon>
        <taxon>50 kb inversion clade</taxon>
        <taxon>NPAAA clade</taxon>
        <taxon>Hologalegina</taxon>
        <taxon>IRL clade</taxon>
        <taxon>Trifolieae</taxon>
        <taxon>Trifolium</taxon>
    </lineage>
</organism>
<dbReference type="Proteomes" id="UP000265520">
    <property type="component" value="Unassembled WGS sequence"/>
</dbReference>
<dbReference type="AlphaFoldDB" id="A0A392P3K7"/>